<evidence type="ECO:0000313" key="3">
    <source>
        <dbReference type="Proteomes" id="UP000887159"/>
    </source>
</evidence>
<dbReference type="PANTHER" id="PTHR45786">
    <property type="entry name" value="DNA BINDING PROTEIN-LIKE"/>
    <property type="match status" value="1"/>
</dbReference>
<dbReference type="Proteomes" id="UP000887159">
    <property type="component" value="Unassembled WGS sequence"/>
</dbReference>
<dbReference type="PANTHER" id="PTHR45786:SF74">
    <property type="entry name" value="ATP-DEPENDENT DNA HELICASE"/>
    <property type="match status" value="1"/>
</dbReference>
<reference evidence="2" key="1">
    <citation type="submission" date="2020-08" db="EMBL/GenBank/DDBJ databases">
        <title>Multicomponent nature underlies the extraordinary mechanical properties of spider dragline silk.</title>
        <authorList>
            <person name="Kono N."/>
            <person name="Nakamura H."/>
            <person name="Mori M."/>
            <person name="Yoshida Y."/>
            <person name="Ohtoshi R."/>
            <person name="Malay A.D."/>
            <person name="Moran D.A.P."/>
            <person name="Tomita M."/>
            <person name="Numata K."/>
            <person name="Arakawa K."/>
        </authorList>
    </citation>
    <scope>NUCLEOTIDE SEQUENCE</scope>
</reference>
<evidence type="ECO:0000256" key="1">
    <source>
        <dbReference type="SAM" id="MobiDB-lite"/>
    </source>
</evidence>
<feature type="region of interest" description="Disordered" evidence="1">
    <location>
        <begin position="172"/>
        <end position="193"/>
    </location>
</feature>
<gene>
    <name evidence="2" type="primary">EVAR_41639_1</name>
    <name evidence="2" type="ORF">TNCV_4723001</name>
</gene>
<name>A0A8X6W700_TRICX</name>
<keyword evidence="3" id="KW-1185">Reference proteome</keyword>
<organism evidence="2 3">
    <name type="scientific">Trichonephila clavipes</name>
    <name type="common">Golden silk orbweaver</name>
    <name type="synonym">Nephila clavipes</name>
    <dbReference type="NCBI Taxonomy" id="2585209"/>
    <lineage>
        <taxon>Eukaryota</taxon>
        <taxon>Metazoa</taxon>
        <taxon>Ecdysozoa</taxon>
        <taxon>Arthropoda</taxon>
        <taxon>Chelicerata</taxon>
        <taxon>Arachnida</taxon>
        <taxon>Araneae</taxon>
        <taxon>Araneomorphae</taxon>
        <taxon>Entelegynae</taxon>
        <taxon>Araneoidea</taxon>
        <taxon>Nephilidae</taxon>
        <taxon>Trichonephila</taxon>
    </lineage>
</organism>
<evidence type="ECO:0000313" key="2">
    <source>
        <dbReference type="EMBL" id="GFY29172.1"/>
    </source>
</evidence>
<proteinExistence type="predicted"/>
<dbReference type="EMBL" id="BMAU01021387">
    <property type="protein sequence ID" value="GFY29172.1"/>
    <property type="molecule type" value="Genomic_DNA"/>
</dbReference>
<feature type="region of interest" description="Disordered" evidence="1">
    <location>
        <begin position="140"/>
        <end position="159"/>
    </location>
</feature>
<comment type="caution">
    <text evidence="2">The sequence shown here is derived from an EMBL/GenBank/DDBJ whole genome shotgun (WGS) entry which is preliminary data.</text>
</comment>
<accession>A0A8X6W700</accession>
<protein>
    <submittedName>
        <fullName evidence="2">Uncharacterized protein</fullName>
    </submittedName>
</protein>
<dbReference type="AlphaFoldDB" id="A0A8X6W700"/>
<sequence length="404" mass="46599">MSWATIVDIYARMREVTEIIESHHDKLLGGPGKTILLDEAFLTKRRYNKGRKTKTMTQVVLGICCRDDKEGLFLVDGGEKMKDLWPRIARHCNPEASVICMDSATQYHNHLIPSATFRRFINSKASRRSCIIMPPKRRAIGRSTPQARKRRALRASESDEQRALRLENLRVHATETRSSESSDQREVRLETDRIRTNQIRSSERTELRERRLQNVRISTARSRRTLHADLNLSAFHYDSNNDYGLHQNVVIGKMDKICMYCSALKFKNETRGMCCASGKVKLPELNSPPEPLSTFLSAVTRVSKHFLENIRKYNACFQMTSFGATNIVRENYMPTFRVQGQIYHHAGSLLPLPDADHKFLQIYFMANSDEQIEQRCHYNTGTRREIVGALQGLFDQHNELVRLV</sequence>